<organism evidence="1 2">
    <name type="scientific">Sphingobium fuliginis (strain ATCC 27551)</name>
    <dbReference type="NCBI Taxonomy" id="336203"/>
    <lineage>
        <taxon>Bacteria</taxon>
        <taxon>Pseudomonadati</taxon>
        <taxon>Pseudomonadota</taxon>
        <taxon>Alphaproteobacteria</taxon>
        <taxon>Sphingomonadales</taxon>
        <taxon>Sphingomonadaceae</taxon>
        <taxon>Sphingobium</taxon>
    </lineage>
</organism>
<proteinExistence type="predicted"/>
<dbReference type="RefSeq" id="WP_044662686.1">
    <property type="nucleotide sequence ID" value="NZ_BMDU01000001.1"/>
</dbReference>
<evidence type="ECO:0000313" key="2">
    <source>
        <dbReference type="Proteomes" id="UP000628109"/>
    </source>
</evidence>
<accession>A0ABQ1EPH0</accession>
<dbReference type="Proteomes" id="UP000628109">
    <property type="component" value="Unassembled WGS sequence"/>
</dbReference>
<evidence type="ECO:0000313" key="1">
    <source>
        <dbReference type="EMBL" id="GFZ81180.1"/>
    </source>
</evidence>
<name>A0ABQ1EPH0_SPHSA</name>
<keyword evidence="2" id="KW-1185">Reference proteome</keyword>
<comment type="caution">
    <text evidence="1">The sequence shown here is derived from an EMBL/GenBank/DDBJ whole genome shotgun (WGS) entry which is preliminary data.</text>
</comment>
<protein>
    <submittedName>
        <fullName evidence="1">Uncharacterized protein</fullName>
    </submittedName>
</protein>
<gene>
    <name evidence="1" type="ORF">GCM10019071_07630</name>
</gene>
<reference evidence="2" key="1">
    <citation type="journal article" date="2019" name="Int. J. Syst. Evol. Microbiol.">
        <title>The Global Catalogue of Microorganisms (GCM) 10K type strain sequencing project: providing services to taxonomists for standard genome sequencing and annotation.</title>
        <authorList>
            <consortium name="The Broad Institute Genomics Platform"/>
            <consortium name="The Broad Institute Genome Sequencing Center for Infectious Disease"/>
            <person name="Wu L."/>
            <person name="Ma J."/>
        </authorList>
    </citation>
    <scope>NUCLEOTIDE SEQUENCE [LARGE SCALE GENOMIC DNA]</scope>
    <source>
        <strain evidence="2">CCM 7327</strain>
    </source>
</reference>
<dbReference type="EMBL" id="BMDU01000001">
    <property type="protein sequence ID" value="GFZ81180.1"/>
    <property type="molecule type" value="Genomic_DNA"/>
</dbReference>
<sequence>MTIEDEALTDGDIATAGVQWVAALVGRLVEKGLITTQDAQSIASEAREQCRAEGVAKAARVIAALSEEGEPRG</sequence>